<organism evidence="3 4">
    <name type="scientific">Zasmidium cellare ATCC 36951</name>
    <dbReference type="NCBI Taxonomy" id="1080233"/>
    <lineage>
        <taxon>Eukaryota</taxon>
        <taxon>Fungi</taxon>
        <taxon>Dikarya</taxon>
        <taxon>Ascomycota</taxon>
        <taxon>Pezizomycotina</taxon>
        <taxon>Dothideomycetes</taxon>
        <taxon>Dothideomycetidae</taxon>
        <taxon>Mycosphaerellales</taxon>
        <taxon>Mycosphaerellaceae</taxon>
        <taxon>Zasmidium</taxon>
    </lineage>
</organism>
<dbReference type="GO" id="GO:0043386">
    <property type="term" value="P:mycotoxin biosynthetic process"/>
    <property type="evidence" value="ECO:0007669"/>
    <property type="project" value="InterPro"/>
</dbReference>
<name>A0A6A6D7D7_ZASCE</name>
<dbReference type="Pfam" id="PF11807">
    <property type="entry name" value="UstYa"/>
    <property type="match status" value="1"/>
</dbReference>
<dbReference type="Proteomes" id="UP000799537">
    <property type="component" value="Unassembled WGS sequence"/>
</dbReference>
<accession>A0A6A6D7D7</accession>
<dbReference type="RefSeq" id="XP_033675041.1">
    <property type="nucleotide sequence ID" value="XM_033811113.1"/>
</dbReference>
<reference evidence="3" key="1">
    <citation type="journal article" date="2020" name="Stud. Mycol.">
        <title>101 Dothideomycetes genomes: a test case for predicting lifestyles and emergence of pathogens.</title>
        <authorList>
            <person name="Haridas S."/>
            <person name="Albert R."/>
            <person name="Binder M."/>
            <person name="Bloem J."/>
            <person name="Labutti K."/>
            <person name="Salamov A."/>
            <person name="Andreopoulos B."/>
            <person name="Baker S."/>
            <person name="Barry K."/>
            <person name="Bills G."/>
            <person name="Bluhm B."/>
            <person name="Cannon C."/>
            <person name="Castanera R."/>
            <person name="Culley D."/>
            <person name="Daum C."/>
            <person name="Ezra D."/>
            <person name="Gonzalez J."/>
            <person name="Henrissat B."/>
            <person name="Kuo A."/>
            <person name="Liang C."/>
            <person name="Lipzen A."/>
            <person name="Lutzoni F."/>
            <person name="Magnuson J."/>
            <person name="Mondo S."/>
            <person name="Nolan M."/>
            <person name="Ohm R."/>
            <person name="Pangilinan J."/>
            <person name="Park H.-J."/>
            <person name="Ramirez L."/>
            <person name="Alfaro M."/>
            <person name="Sun H."/>
            <person name="Tritt A."/>
            <person name="Yoshinaga Y."/>
            <person name="Zwiers L.-H."/>
            <person name="Turgeon B."/>
            <person name="Goodwin S."/>
            <person name="Spatafora J."/>
            <person name="Crous P."/>
            <person name="Grigoriev I."/>
        </authorList>
    </citation>
    <scope>NUCLEOTIDE SEQUENCE</scope>
    <source>
        <strain evidence="3">ATCC 36951</strain>
    </source>
</reference>
<sequence>MDDSCPCEEACHLLDDEGKQVRHRHPKQKRSRKSLYLLSIILTNLVTAIAAFTVGQTWQRHRDQSSIHSQLHTPQDETSFYADIDQDSRHTVKFSPFSLDPKASPYTSPPSPEVDQAWRDLGVEYFTFVLPLPLGPTFNIDPSHAIIPADAPGAHNESGYAVDMEAMHQLHCLNLLRKGQYFNHEYYAAAENLLDRPSWAFRDPERNVRGHINHCIDALRERIMCAADDEVLPYFWRDGEGMTISDFAVTRQCKNFEAVRSFAEKHQLDDWGTSYVLKTPPDAYIASDIL</sequence>
<comment type="similarity">
    <text evidence="1">Belongs to the ustYa family.</text>
</comment>
<evidence type="ECO:0000256" key="1">
    <source>
        <dbReference type="ARBA" id="ARBA00035112"/>
    </source>
</evidence>
<dbReference type="GeneID" id="54564385"/>
<evidence type="ECO:0000256" key="2">
    <source>
        <dbReference type="SAM" id="Phobius"/>
    </source>
</evidence>
<evidence type="ECO:0000313" key="4">
    <source>
        <dbReference type="Proteomes" id="UP000799537"/>
    </source>
</evidence>
<dbReference type="InterPro" id="IPR021765">
    <property type="entry name" value="UstYa-like"/>
</dbReference>
<proteinExistence type="inferred from homology"/>
<dbReference type="PANTHER" id="PTHR33365">
    <property type="entry name" value="YALI0B05434P"/>
    <property type="match status" value="1"/>
</dbReference>
<keyword evidence="4" id="KW-1185">Reference proteome</keyword>
<keyword evidence="2" id="KW-1133">Transmembrane helix</keyword>
<evidence type="ECO:0000313" key="3">
    <source>
        <dbReference type="EMBL" id="KAF2174152.1"/>
    </source>
</evidence>
<dbReference type="EMBL" id="ML993579">
    <property type="protein sequence ID" value="KAF2174152.1"/>
    <property type="molecule type" value="Genomic_DNA"/>
</dbReference>
<keyword evidence="2" id="KW-0472">Membrane</keyword>
<feature type="transmembrane region" description="Helical" evidence="2">
    <location>
        <begin position="35"/>
        <end position="58"/>
    </location>
</feature>
<evidence type="ECO:0008006" key="5">
    <source>
        <dbReference type="Google" id="ProtNLM"/>
    </source>
</evidence>
<dbReference type="PANTHER" id="PTHR33365:SF13">
    <property type="entry name" value="TAT PATHWAY SIGNAL SEQUENCE"/>
    <property type="match status" value="1"/>
</dbReference>
<gene>
    <name evidence="3" type="ORF">M409DRAFT_49019</name>
</gene>
<protein>
    <recommendedName>
        <fullName evidence="5">Tat pathway signal sequence</fullName>
    </recommendedName>
</protein>
<keyword evidence="2" id="KW-0812">Transmembrane</keyword>
<dbReference type="AlphaFoldDB" id="A0A6A6D7D7"/>
<dbReference type="OrthoDB" id="3687641at2759"/>